<dbReference type="GO" id="GO:0016874">
    <property type="term" value="F:ligase activity"/>
    <property type="evidence" value="ECO:0007669"/>
    <property type="project" value="UniProtKB-KW"/>
</dbReference>
<dbReference type="InterPro" id="IPR001882">
    <property type="entry name" value="Biotin_BS"/>
</dbReference>
<dbReference type="SUPFAM" id="SSF56059">
    <property type="entry name" value="Glutathione synthetase ATP-binding domain-like"/>
    <property type="match status" value="1"/>
</dbReference>
<evidence type="ECO:0000259" key="8">
    <source>
        <dbReference type="PROSITE" id="PS50975"/>
    </source>
</evidence>
<gene>
    <name evidence="10" type="ORF">HQN59_22875</name>
</gene>
<dbReference type="PANTHER" id="PTHR18866">
    <property type="entry name" value="CARBOXYLASE:PYRUVATE/ACETYL-COA/PROPIONYL-COA CARBOXYLASE"/>
    <property type="match status" value="1"/>
</dbReference>
<dbReference type="SUPFAM" id="SSF52440">
    <property type="entry name" value="PreATP-grasp domain"/>
    <property type="match status" value="1"/>
</dbReference>
<comment type="cofactor">
    <cofactor evidence="1">
        <name>biotin</name>
        <dbReference type="ChEBI" id="CHEBI:57586"/>
    </cofactor>
</comment>
<dbReference type="InterPro" id="IPR016185">
    <property type="entry name" value="PreATP-grasp_dom_sf"/>
</dbReference>
<proteinExistence type="predicted"/>
<evidence type="ECO:0000256" key="3">
    <source>
        <dbReference type="ARBA" id="ARBA00022741"/>
    </source>
</evidence>
<dbReference type="PROSITE" id="PS00867">
    <property type="entry name" value="CPSASE_2"/>
    <property type="match status" value="1"/>
</dbReference>
<dbReference type="InterPro" id="IPR011764">
    <property type="entry name" value="Biotin_carboxylation_dom"/>
</dbReference>
<keyword evidence="11" id="KW-1185">Reference proteome</keyword>
<dbReference type="InterPro" id="IPR011054">
    <property type="entry name" value="Rudment_hybrid_motif"/>
</dbReference>
<dbReference type="InterPro" id="IPR050856">
    <property type="entry name" value="Biotin_carboxylase_complex"/>
</dbReference>
<keyword evidence="4 6" id="KW-0067">ATP-binding</keyword>
<evidence type="ECO:0000259" key="7">
    <source>
        <dbReference type="PROSITE" id="PS50968"/>
    </source>
</evidence>
<dbReference type="InterPro" id="IPR000089">
    <property type="entry name" value="Biotin_lipoyl"/>
</dbReference>
<dbReference type="Gene3D" id="3.30.470.20">
    <property type="entry name" value="ATP-grasp fold, B domain"/>
    <property type="match status" value="1"/>
</dbReference>
<name>A0A7Y6TYY8_9BURK</name>
<dbReference type="GO" id="GO:0046872">
    <property type="term" value="F:metal ion binding"/>
    <property type="evidence" value="ECO:0007669"/>
    <property type="project" value="InterPro"/>
</dbReference>
<dbReference type="FunFam" id="3.40.50.20:FF:000010">
    <property type="entry name" value="Propionyl-CoA carboxylase subunit alpha"/>
    <property type="match status" value="1"/>
</dbReference>
<dbReference type="SUPFAM" id="SSF51246">
    <property type="entry name" value="Rudiment single hybrid motif"/>
    <property type="match status" value="1"/>
</dbReference>
<evidence type="ECO:0000313" key="11">
    <source>
        <dbReference type="Proteomes" id="UP000529637"/>
    </source>
</evidence>
<dbReference type="Pfam" id="PF00364">
    <property type="entry name" value="Biotin_lipoyl"/>
    <property type="match status" value="1"/>
</dbReference>
<dbReference type="RefSeq" id="WP_176071457.1">
    <property type="nucleotide sequence ID" value="NZ_JABWMJ010000014.1"/>
</dbReference>
<evidence type="ECO:0000259" key="9">
    <source>
        <dbReference type="PROSITE" id="PS50979"/>
    </source>
</evidence>
<comment type="caution">
    <text evidence="10">The sequence shown here is derived from an EMBL/GenBank/DDBJ whole genome shotgun (WGS) entry which is preliminary data.</text>
</comment>
<dbReference type="PROSITE" id="PS50968">
    <property type="entry name" value="BIOTINYL_LIPOYL"/>
    <property type="match status" value="1"/>
</dbReference>
<feature type="domain" description="Biotin carboxylation" evidence="9">
    <location>
        <begin position="4"/>
        <end position="449"/>
    </location>
</feature>
<accession>A0A7Y6TYY8</accession>
<dbReference type="FunFam" id="3.30.1490.20:FF:000003">
    <property type="entry name" value="acetyl-CoA carboxylase isoform X1"/>
    <property type="match status" value="1"/>
</dbReference>
<protein>
    <submittedName>
        <fullName evidence="10">Acetyl-CoA carboxylase biotin carboxylase subunit</fullName>
    </submittedName>
</protein>
<dbReference type="CDD" id="cd06850">
    <property type="entry name" value="biotinyl_domain"/>
    <property type="match status" value="1"/>
</dbReference>
<dbReference type="Gene3D" id="2.40.50.100">
    <property type="match status" value="1"/>
</dbReference>
<dbReference type="PROSITE" id="PS00188">
    <property type="entry name" value="BIOTIN"/>
    <property type="match status" value="1"/>
</dbReference>
<feature type="domain" description="Lipoyl-binding" evidence="7">
    <location>
        <begin position="575"/>
        <end position="652"/>
    </location>
</feature>
<dbReference type="Proteomes" id="UP000529637">
    <property type="component" value="Unassembled WGS sequence"/>
</dbReference>
<organism evidence="10 11">
    <name type="scientific">Piscinibacter koreensis</name>
    <dbReference type="NCBI Taxonomy" id="2742824"/>
    <lineage>
        <taxon>Bacteria</taxon>
        <taxon>Pseudomonadati</taxon>
        <taxon>Pseudomonadota</taxon>
        <taxon>Betaproteobacteria</taxon>
        <taxon>Burkholderiales</taxon>
        <taxon>Sphaerotilaceae</taxon>
        <taxon>Piscinibacter</taxon>
    </lineage>
</organism>
<dbReference type="GO" id="GO:0005524">
    <property type="term" value="F:ATP binding"/>
    <property type="evidence" value="ECO:0007669"/>
    <property type="project" value="UniProtKB-UniRule"/>
</dbReference>
<dbReference type="AlphaFoldDB" id="A0A7Y6TYY8"/>
<evidence type="ECO:0000256" key="5">
    <source>
        <dbReference type="ARBA" id="ARBA00023267"/>
    </source>
</evidence>
<dbReference type="NCBIfam" id="NF006367">
    <property type="entry name" value="PRK08591.1"/>
    <property type="match status" value="1"/>
</dbReference>
<dbReference type="SUPFAM" id="SSF51230">
    <property type="entry name" value="Single hybrid motif"/>
    <property type="match status" value="1"/>
</dbReference>
<evidence type="ECO:0000256" key="2">
    <source>
        <dbReference type="ARBA" id="ARBA00022598"/>
    </source>
</evidence>
<dbReference type="PROSITE" id="PS00866">
    <property type="entry name" value="CPSASE_1"/>
    <property type="match status" value="1"/>
</dbReference>
<dbReference type="SMART" id="SM00878">
    <property type="entry name" value="Biotin_carb_C"/>
    <property type="match status" value="1"/>
</dbReference>
<keyword evidence="5" id="KW-0092">Biotin</keyword>
<evidence type="ECO:0000313" key="10">
    <source>
        <dbReference type="EMBL" id="NUZ08597.1"/>
    </source>
</evidence>
<dbReference type="InterPro" id="IPR005479">
    <property type="entry name" value="CPAse_ATP-bd"/>
</dbReference>
<keyword evidence="2" id="KW-0436">Ligase</keyword>
<dbReference type="InterPro" id="IPR011761">
    <property type="entry name" value="ATP-grasp"/>
</dbReference>
<keyword evidence="3 6" id="KW-0547">Nucleotide-binding</keyword>
<dbReference type="Pfam" id="PF02785">
    <property type="entry name" value="Biotin_carb_C"/>
    <property type="match status" value="1"/>
</dbReference>
<reference evidence="10 11" key="1">
    <citation type="submission" date="2020-06" db="EMBL/GenBank/DDBJ databases">
        <title>Schlegella sp. ID0723 isolated from air conditioner.</title>
        <authorList>
            <person name="Kim D.Y."/>
            <person name="Kim D.-U."/>
        </authorList>
    </citation>
    <scope>NUCLEOTIDE SEQUENCE [LARGE SCALE GENOMIC DNA]</scope>
    <source>
        <strain evidence="10 11">ID0723</strain>
    </source>
</reference>
<sequence length="656" mass="69859">MHTSFQKILIANRGEIACRVIRTARAQGYRTVAVYSEADAGALHVQQADEALCIGPAPVRESYLNIDALLRAAAKSGADAIHPGYGFLSENAEFARAVQAAGLIFIGPDPQSIEQMGNKAAAKRLMIQAGVPCVPGYQGSDQSDRTLLAQAREIGVPIMVKAAAGGGGRGMRLVHDLAELPEALARARSEAANAFGSDELILERAVIEPRHVEVQVFGDRYGHIIHLGERDCSVQRRHQKVFEEAPSPAVDAALRERMGTAAVAAARAVGYVGAGTVEFLLDREGRFYFLEMNTRLQVEHPVTECITGLDLVAWQLAVARGEPLPLAQDEVRLTGHAIEVRLYAEDPASDFLPQSGEVALWQPPSGTGVRVDHGLAQGQAISPFYDPMIAKIIAHGATRDEARRRLVGALRSTCVLGLPTNLGFLADAAAHPEFAGGQATTAFIGRNFGPERLRAANADSRTLAVAAALWFDASAYRGAQSGFRSNGPARWPLILGVGDDRAATHVRMLGAGRFSVECPRGAMHEIALLGRDAEAHLLAIDGLHTKAAAVFAGGRLHLALAGHAHSFDDLTYAPPKRADDAGESNVLAPMNGRLLALLVSPGDQVVKGQRVAVLEAMKMEHQLLARRDGVVERVGAAVGEQLATRALVVKLAESID</sequence>
<feature type="domain" description="ATP-grasp" evidence="8">
    <location>
        <begin position="123"/>
        <end position="320"/>
    </location>
</feature>
<dbReference type="EMBL" id="JABWMJ010000014">
    <property type="protein sequence ID" value="NUZ08597.1"/>
    <property type="molecule type" value="Genomic_DNA"/>
</dbReference>
<dbReference type="InterPro" id="IPR011053">
    <property type="entry name" value="Single_hybrid_motif"/>
</dbReference>
<evidence type="ECO:0000256" key="4">
    <source>
        <dbReference type="ARBA" id="ARBA00022840"/>
    </source>
</evidence>
<dbReference type="PROSITE" id="PS50975">
    <property type="entry name" value="ATP_GRASP"/>
    <property type="match status" value="1"/>
</dbReference>
<dbReference type="Pfam" id="PF00289">
    <property type="entry name" value="Biotin_carb_N"/>
    <property type="match status" value="1"/>
</dbReference>
<evidence type="ECO:0000256" key="1">
    <source>
        <dbReference type="ARBA" id="ARBA00001953"/>
    </source>
</evidence>
<dbReference type="Pfam" id="PF02786">
    <property type="entry name" value="CPSase_L_D2"/>
    <property type="match status" value="1"/>
</dbReference>
<dbReference type="PROSITE" id="PS50979">
    <property type="entry name" value="BC"/>
    <property type="match status" value="1"/>
</dbReference>
<evidence type="ECO:0000256" key="6">
    <source>
        <dbReference type="PROSITE-ProRule" id="PRU00409"/>
    </source>
</evidence>
<dbReference type="PANTHER" id="PTHR18866:SF33">
    <property type="entry name" value="METHYLCROTONOYL-COA CARBOXYLASE SUBUNIT ALPHA, MITOCHONDRIAL-RELATED"/>
    <property type="match status" value="1"/>
</dbReference>
<dbReference type="FunFam" id="3.30.470.20:FF:000028">
    <property type="entry name" value="Methylcrotonoyl-CoA carboxylase subunit alpha, mitochondrial"/>
    <property type="match status" value="1"/>
</dbReference>
<dbReference type="InterPro" id="IPR005481">
    <property type="entry name" value="BC-like_N"/>
</dbReference>
<dbReference type="InterPro" id="IPR005482">
    <property type="entry name" value="Biotin_COase_C"/>
</dbReference>